<evidence type="ECO:0000313" key="2">
    <source>
        <dbReference type="EMBL" id="CAB0018993.1"/>
    </source>
</evidence>
<dbReference type="AlphaFoldDB" id="A0A6H5HQ18"/>
<evidence type="ECO:0000313" key="3">
    <source>
        <dbReference type="EMBL" id="CAB0018994.1"/>
    </source>
</evidence>
<evidence type="ECO:0000313" key="1">
    <source>
        <dbReference type="EMBL" id="CAB0001831.1"/>
    </source>
</evidence>
<keyword evidence="4" id="KW-1185">Reference proteome</keyword>
<dbReference type="Proteomes" id="UP000479000">
    <property type="component" value="Unassembled WGS sequence"/>
</dbReference>
<proteinExistence type="predicted"/>
<accession>A0A6H5HQ18</accession>
<gene>
    <name evidence="2" type="ORF">NTEN_LOCUS22705</name>
    <name evidence="3" type="ORF">NTEN_LOCUS22706</name>
    <name evidence="1" type="ORF">NTEN_LOCUS7618</name>
</gene>
<evidence type="ECO:0000313" key="4">
    <source>
        <dbReference type="Proteomes" id="UP000479000"/>
    </source>
</evidence>
<dbReference type="EMBL" id="CADCXU010033639">
    <property type="protein sequence ID" value="CAB0018994.1"/>
    <property type="molecule type" value="Genomic_DNA"/>
</dbReference>
<name>A0A6H5HQ18_9HEMI</name>
<reference evidence="2 4" key="1">
    <citation type="submission" date="2020-02" db="EMBL/GenBank/DDBJ databases">
        <authorList>
            <person name="Ferguson B K."/>
        </authorList>
    </citation>
    <scope>NUCLEOTIDE SEQUENCE [LARGE SCALE GENOMIC DNA]</scope>
</reference>
<protein>
    <submittedName>
        <fullName evidence="2">Uncharacterized protein</fullName>
    </submittedName>
</protein>
<sequence>KEEALRARKDSAASCWKGVISRGEGRKRTAMNKSLFSPASVGRPINSFADLARVSRLQEATDLSSRCLASSQ</sequence>
<dbReference type="EMBL" id="CADCXU010033637">
    <property type="protein sequence ID" value="CAB0018993.1"/>
    <property type="molecule type" value="Genomic_DNA"/>
</dbReference>
<dbReference type="EMBL" id="CADCXU010011637">
    <property type="protein sequence ID" value="CAB0001831.1"/>
    <property type="molecule type" value="Genomic_DNA"/>
</dbReference>
<organism evidence="2 4">
    <name type="scientific">Nesidiocoris tenuis</name>
    <dbReference type="NCBI Taxonomy" id="355587"/>
    <lineage>
        <taxon>Eukaryota</taxon>
        <taxon>Metazoa</taxon>
        <taxon>Ecdysozoa</taxon>
        <taxon>Arthropoda</taxon>
        <taxon>Hexapoda</taxon>
        <taxon>Insecta</taxon>
        <taxon>Pterygota</taxon>
        <taxon>Neoptera</taxon>
        <taxon>Paraneoptera</taxon>
        <taxon>Hemiptera</taxon>
        <taxon>Heteroptera</taxon>
        <taxon>Panheteroptera</taxon>
        <taxon>Cimicomorpha</taxon>
        <taxon>Miridae</taxon>
        <taxon>Dicyphina</taxon>
        <taxon>Nesidiocoris</taxon>
    </lineage>
</organism>
<feature type="non-terminal residue" evidence="2">
    <location>
        <position position="1"/>
    </location>
</feature>